<accession>A0A0C2HSM7</accession>
<dbReference type="RefSeq" id="WP_040096246.1">
    <property type="nucleotide sequence ID" value="NZ_JWJD01000001.1"/>
</dbReference>
<dbReference type="SUPFAM" id="SSF53448">
    <property type="entry name" value="Nucleotide-diphospho-sugar transferases"/>
    <property type="match status" value="1"/>
</dbReference>
<evidence type="ECO:0000313" key="3">
    <source>
        <dbReference type="EMBL" id="KIH77800.1"/>
    </source>
</evidence>
<dbReference type="GO" id="GO:0016740">
    <property type="term" value="F:transferase activity"/>
    <property type="evidence" value="ECO:0007669"/>
    <property type="project" value="UniProtKB-KW"/>
</dbReference>
<dbReference type="CDD" id="cd04181">
    <property type="entry name" value="NTP_transferase"/>
    <property type="match status" value="1"/>
</dbReference>
<dbReference type="InterPro" id="IPR050486">
    <property type="entry name" value="Mannose-1P_guanyltransferase"/>
</dbReference>
<gene>
    <name evidence="3" type="ORF">GFER_03945</name>
</gene>
<feature type="domain" description="Nucleotidyl transferase" evidence="1">
    <location>
        <begin position="7"/>
        <end position="237"/>
    </location>
</feature>
<keyword evidence="3" id="KW-0808">Transferase</keyword>
<keyword evidence="4" id="KW-1185">Reference proteome</keyword>
<proteinExistence type="predicted"/>
<evidence type="ECO:0000259" key="1">
    <source>
        <dbReference type="Pfam" id="PF00483"/>
    </source>
</evidence>
<evidence type="ECO:0000259" key="2">
    <source>
        <dbReference type="Pfam" id="PF24894"/>
    </source>
</evidence>
<dbReference type="Pfam" id="PF00483">
    <property type="entry name" value="NTP_transferase"/>
    <property type="match status" value="1"/>
</dbReference>
<dbReference type="InterPro" id="IPR029044">
    <property type="entry name" value="Nucleotide-diphossugar_trans"/>
</dbReference>
<dbReference type="InterPro" id="IPR005835">
    <property type="entry name" value="NTP_transferase_dom"/>
</dbReference>
<name>A0A0C2HSM7_9BACT</name>
<dbReference type="Pfam" id="PF24894">
    <property type="entry name" value="Hexapep_GlmU"/>
    <property type="match status" value="1"/>
</dbReference>
<dbReference type="Gene3D" id="2.160.10.10">
    <property type="entry name" value="Hexapeptide repeat proteins"/>
    <property type="match status" value="1"/>
</dbReference>
<dbReference type="EMBL" id="JWJD01000001">
    <property type="protein sequence ID" value="KIH77800.1"/>
    <property type="molecule type" value="Genomic_DNA"/>
</dbReference>
<dbReference type="PANTHER" id="PTHR22572">
    <property type="entry name" value="SUGAR-1-PHOSPHATE GUANYL TRANSFERASE"/>
    <property type="match status" value="1"/>
</dbReference>
<comment type="caution">
    <text evidence="3">The sequence shown here is derived from an EMBL/GenBank/DDBJ whole genome shotgun (WGS) entry which is preliminary data.</text>
</comment>
<protein>
    <submittedName>
        <fullName evidence="3">Nucleotidyltransferase</fullName>
    </submittedName>
</protein>
<dbReference type="Proteomes" id="UP000035068">
    <property type="component" value="Unassembled WGS sequence"/>
</dbReference>
<feature type="domain" description="Glucose-1-phosphate adenylyltransferase/Bifunctional protein GlmU-like C-terminal hexapeptide" evidence="2">
    <location>
        <begin position="243"/>
        <end position="284"/>
    </location>
</feature>
<sequence>MKIVLPTAGKGTRLRPHTNTKAKSLVHVAGKTVLEHIVSRLAPLNAEEYIFINDEDNGPQVMDFMAETFPQLNCWATLQKERLGPAHAVSLAAPRINSGDDVLVVFNDTIFVADLDRIAQLCSDCDGLIYSKEVEDYQRFGVNVVDEAGFIVDMVEKPDTPISRLAQVGLYYLKDGRGFMDFLERTIQAGETVKGEYYLPAVFMNMIRAGLKLKAPTIDAWLDCGKPETLLETNRYLLAGRHHAHGEVRDSVLIDPVHIEKGAVVQNAILGPNVSVAAGSVIADSIVRDSIINADSEVRSMILDGSIIGESARLIGAARRMNIGDHSLVEMS</sequence>
<evidence type="ECO:0000313" key="4">
    <source>
        <dbReference type="Proteomes" id="UP000035068"/>
    </source>
</evidence>
<dbReference type="AlphaFoldDB" id="A0A0C2HSM7"/>
<dbReference type="Gene3D" id="3.90.550.10">
    <property type="entry name" value="Spore Coat Polysaccharide Biosynthesis Protein SpsA, Chain A"/>
    <property type="match status" value="1"/>
</dbReference>
<reference evidence="3 4" key="1">
    <citation type="submission" date="2014-12" db="EMBL/GenBank/DDBJ databases">
        <title>Genomes of Geoalkalibacter ferrihydriticus and Geoalkalibacter subterraneus, two haloalkaliphilic metal-reducing members of the Geobacteraceae.</title>
        <authorList>
            <person name="Badalamenti J.P."/>
            <person name="Torres C.I."/>
            <person name="Krajmalnik-Brown R."/>
            <person name="Bond D.R."/>
        </authorList>
    </citation>
    <scope>NUCLEOTIDE SEQUENCE [LARGE SCALE GENOMIC DNA]</scope>
    <source>
        <strain evidence="3 4">DSM 17813</strain>
    </source>
</reference>
<dbReference type="InterPro" id="IPR056818">
    <property type="entry name" value="GlmU/GlgC-like_hexapep"/>
</dbReference>
<organism evidence="3 4">
    <name type="scientific">Geoalkalibacter ferrihydriticus DSM 17813</name>
    <dbReference type="NCBI Taxonomy" id="1121915"/>
    <lineage>
        <taxon>Bacteria</taxon>
        <taxon>Pseudomonadati</taxon>
        <taxon>Thermodesulfobacteriota</taxon>
        <taxon>Desulfuromonadia</taxon>
        <taxon>Desulfuromonadales</taxon>
        <taxon>Geoalkalibacteraceae</taxon>
        <taxon>Geoalkalibacter</taxon>
    </lineage>
</organism>